<dbReference type="Gene3D" id="2.60.40.10">
    <property type="entry name" value="Immunoglobulins"/>
    <property type="match status" value="1"/>
</dbReference>
<evidence type="ECO:0000256" key="3">
    <source>
        <dbReference type="ARBA" id="ARBA00022837"/>
    </source>
</evidence>
<evidence type="ECO:0000256" key="2">
    <source>
        <dbReference type="ARBA" id="ARBA00022737"/>
    </source>
</evidence>
<accession>A0A939ISK1</accession>
<dbReference type="Gene3D" id="2.60.40.2030">
    <property type="match status" value="2"/>
</dbReference>
<dbReference type="Gene3D" id="2.160.20.10">
    <property type="entry name" value="Single-stranded right-handed beta-helix, Pectin lyase-like"/>
    <property type="match status" value="1"/>
</dbReference>
<dbReference type="GO" id="GO:0005576">
    <property type="term" value="C:extracellular region"/>
    <property type="evidence" value="ECO:0007669"/>
    <property type="project" value="TreeGrafter"/>
</dbReference>
<dbReference type="GO" id="GO:0016020">
    <property type="term" value="C:membrane"/>
    <property type="evidence" value="ECO:0007669"/>
    <property type="project" value="InterPro"/>
</dbReference>
<dbReference type="InterPro" id="IPR003644">
    <property type="entry name" value="Calx_beta"/>
</dbReference>
<dbReference type="RefSeq" id="WP_206574623.1">
    <property type="nucleotide sequence ID" value="NZ_JAFKCV010000008.1"/>
</dbReference>
<dbReference type="SUPFAM" id="SSF141072">
    <property type="entry name" value="CalX-like"/>
    <property type="match status" value="2"/>
</dbReference>
<dbReference type="SUPFAM" id="SSF51004">
    <property type="entry name" value="C-terminal (heme d1) domain of cytochrome cd1-nitrite reductase"/>
    <property type="match status" value="1"/>
</dbReference>
<dbReference type="Pfam" id="PF03160">
    <property type="entry name" value="Calx-beta"/>
    <property type="match status" value="2"/>
</dbReference>
<dbReference type="InterPro" id="IPR013783">
    <property type="entry name" value="Ig-like_fold"/>
</dbReference>
<dbReference type="InterPro" id="IPR038081">
    <property type="entry name" value="CalX-like_sf"/>
</dbReference>
<evidence type="ECO:0000313" key="5">
    <source>
        <dbReference type="EMBL" id="MBN7826516.1"/>
    </source>
</evidence>
<dbReference type="GO" id="GO:0007154">
    <property type="term" value="P:cell communication"/>
    <property type="evidence" value="ECO:0007669"/>
    <property type="project" value="InterPro"/>
</dbReference>
<keyword evidence="1" id="KW-0732">Signal</keyword>
<dbReference type="Proteomes" id="UP000664654">
    <property type="component" value="Unassembled WGS sequence"/>
</dbReference>
<keyword evidence="3" id="KW-0106">Calcium</keyword>
<sequence length="906" mass="97635">MRRLIPTMMLVCTVFSQPAWPHAEHDKARFVAETGLDQGRCDNRLRPCRTIGYAVAQANKGDRVLVAAGSYRLQDYRDVFYLVSDLVPVLGGFNRIDLFQNQNPDKHLTFVAGVPAQFAQQLTERGFVPIRDQQHQTSDALKQQLAAVAALSQAKQQQDCIDGHAGVYACENLSLVSHMPLSAFSGNQSTANDIWGHVDLNTGTEYALIGLRRGVSVVSLADPANPVEVDYVPGQSTTWRDIKVYQFFDTGNNIWRAYAYVTADSVNEGMMIIDLGGLPNSVELVQKQLIHASAHNIYISNVDYGLNIALPGATPEVNISGANTQLGSLQGFSLANPESLAATYNTPVQNASDYSHDASSVLIQDDRKDSQCANAPQNGCLVLLDFNEGEFRLWQRGSQLDELSRTTYANATYVHSGWWSEDKNYILVHDELDERQHGLNTTVRLFDITDLQAPAPVATWTGPTAAVDHNGYVRGNRYYMSNYERGLTVLDISDPANPTQAGYFDTYPNGNGSSFSGAWGVYPFLPSGLILVSDINSGLYVIRDETLESPLGQVSFADAAIEVEEGQSASIEVSLSRSGTGEISVGYETLPGSAGSADFTPVSGTLTWQGDDSAPRTISLSILDDTQDSEPTESLFVRLFDPRNGTTLQHPNLIKVNIRGLPQVGSIRLGSEIIRVRENQTSASIAVQRLGGSETSISVDYELIGQTATIGEDMQAASGTLTWADGDSADKLIELLPIDDGQSEQPESLQLTLSSGDPSWLGSPNTASIQVLDDESNQAPQVDAGADFQVNTRAQVSLMASASDDLDEDLSIEWQQTAGPTVTLTDANSLSPNFTAPDSAASLTFSLTVADSFGANSMDTVVVSVVAPAQAPDPVNNNSGSGGGSQGPLWLALTGLLACARRRRWI</sequence>
<dbReference type="InterPro" id="IPR027589">
    <property type="entry name" value="Choice_anch_B"/>
</dbReference>
<dbReference type="InterPro" id="IPR013211">
    <property type="entry name" value="LVIVD"/>
</dbReference>
<reference evidence="5" key="1">
    <citation type="submission" date="2021-03" db="EMBL/GenBank/DDBJ databases">
        <title>novel species isolated from a fishpond in China.</title>
        <authorList>
            <person name="Lu H."/>
            <person name="Cai Z."/>
        </authorList>
    </citation>
    <scope>NUCLEOTIDE SEQUENCE</scope>
    <source>
        <strain evidence="5">JCM 30855</strain>
    </source>
</reference>
<dbReference type="PANTHER" id="PTHR38787">
    <property type="entry name" value="REGULATORY P DOMAIN-CONTAINING PROTEIN"/>
    <property type="match status" value="1"/>
</dbReference>
<dbReference type="Pfam" id="PF22352">
    <property type="entry name" value="K319L-like_PKD"/>
    <property type="match status" value="1"/>
</dbReference>
<dbReference type="SMART" id="SM00237">
    <property type="entry name" value="Calx_beta"/>
    <property type="match status" value="2"/>
</dbReference>
<dbReference type="NCBIfam" id="TIGR04312">
    <property type="entry name" value="choice_anch_B"/>
    <property type="match status" value="1"/>
</dbReference>
<dbReference type="PANTHER" id="PTHR38787:SF3">
    <property type="entry name" value="REGULATORY P DOMAIN-CONTAINING PROTEIN"/>
    <property type="match status" value="1"/>
</dbReference>
<gene>
    <name evidence="5" type="ORF">J0A66_14870</name>
</gene>
<name>A0A939ISK1_9ALTE</name>
<proteinExistence type="predicted"/>
<dbReference type="InterPro" id="IPR011048">
    <property type="entry name" value="Haem_d1_sf"/>
</dbReference>
<evidence type="ECO:0000313" key="6">
    <source>
        <dbReference type="Proteomes" id="UP000664654"/>
    </source>
</evidence>
<dbReference type="EMBL" id="JAFKCV010000008">
    <property type="protein sequence ID" value="MBN7826516.1"/>
    <property type="molecule type" value="Genomic_DNA"/>
</dbReference>
<dbReference type="InterPro" id="IPR012334">
    <property type="entry name" value="Pectin_lyas_fold"/>
</dbReference>
<comment type="caution">
    <text evidence="5">The sequence shown here is derived from an EMBL/GenBank/DDBJ whole genome shotgun (WGS) entry which is preliminary data.</text>
</comment>
<protein>
    <submittedName>
        <fullName evidence="5">Choice-of-anchor B family protein</fullName>
    </submittedName>
</protein>
<feature type="domain" description="Calx-beta" evidence="4">
    <location>
        <begin position="542"/>
        <end position="640"/>
    </location>
</feature>
<organism evidence="5 6">
    <name type="scientific">Bowmanella dokdonensis</name>
    <dbReference type="NCBI Taxonomy" id="751969"/>
    <lineage>
        <taxon>Bacteria</taxon>
        <taxon>Pseudomonadati</taxon>
        <taxon>Pseudomonadota</taxon>
        <taxon>Gammaproteobacteria</taxon>
        <taxon>Alteromonadales</taxon>
        <taxon>Alteromonadaceae</taxon>
        <taxon>Bowmanella</taxon>
    </lineage>
</organism>
<keyword evidence="6" id="KW-1185">Reference proteome</keyword>
<evidence type="ECO:0000256" key="1">
    <source>
        <dbReference type="ARBA" id="ARBA00022729"/>
    </source>
</evidence>
<dbReference type="AlphaFoldDB" id="A0A939ISK1"/>
<feature type="domain" description="Calx-beta" evidence="4">
    <location>
        <begin position="654"/>
        <end position="754"/>
    </location>
</feature>
<keyword evidence="2" id="KW-0677">Repeat</keyword>
<dbReference type="Pfam" id="PF08309">
    <property type="entry name" value="LVIVD"/>
    <property type="match status" value="1"/>
</dbReference>
<evidence type="ECO:0000259" key="4">
    <source>
        <dbReference type="SMART" id="SM00237"/>
    </source>
</evidence>